<sequence length="80" mass="8673">MQLKSLIFVALNVLAVVALDLRARQEEPPADLPVFTGKRVFHTIIDKSPFLIESTTTFTWTQSASISATESVVSPTPTAA</sequence>
<protein>
    <submittedName>
        <fullName evidence="2">Uncharacterized protein</fullName>
    </submittedName>
</protein>
<proteinExistence type="predicted"/>
<keyword evidence="3" id="KW-1185">Reference proteome</keyword>
<dbReference type="OrthoDB" id="3025387at2759"/>
<reference evidence="2" key="1">
    <citation type="submission" date="2022-07" db="EMBL/GenBank/DDBJ databases">
        <title>Genome Sequence of Agrocybe chaxingu.</title>
        <authorList>
            <person name="Buettner E."/>
        </authorList>
    </citation>
    <scope>NUCLEOTIDE SEQUENCE</scope>
    <source>
        <strain evidence="2">MP-N11</strain>
    </source>
</reference>
<dbReference type="EMBL" id="JANKHO010001692">
    <property type="protein sequence ID" value="KAJ3499977.1"/>
    <property type="molecule type" value="Genomic_DNA"/>
</dbReference>
<dbReference type="AlphaFoldDB" id="A0A9W8JRL6"/>
<gene>
    <name evidence="2" type="ORF">NLJ89_g9991</name>
</gene>
<comment type="caution">
    <text evidence="2">The sequence shown here is derived from an EMBL/GenBank/DDBJ whole genome shotgun (WGS) entry which is preliminary data.</text>
</comment>
<accession>A0A9W8JRL6</accession>
<feature type="chain" id="PRO_5040860088" evidence="1">
    <location>
        <begin position="19"/>
        <end position="80"/>
    </location>
</feature>
<evidence type="ECO:0000313" key="3">
    <source>
        <dbReference type="Proteomes" id="UP001148786"/>
    </source>
</evidence>
<feature type="signal peptide" evidence="1">
    <location>
        <begin position="1"/>
        <end position="18"/>
    </location>
</feature>
<dbReference type="Proteomes" id="UP001148786">
    <property type="component" value="Unassembled WGS sequence"/>
</dbReference>
<evidence type="ECO:0000256" key="1">
    <source>
        <dbReference type="SAM" id="SignalP"/>
    </source>
</evidence>
<keyword evidence="1" id="KW-0732">Signal</keyword>
<organism evidence="2 3">
    <name type="scientific">Agrocybe chaxingu</name>
    <dbReference type="NCBI Taxonomy" id="84603"/>
    <lineage>
        <taxon>Eukaryota</taxon>
        <taxon>Fungi</taxon>
        <taxon>Dikarya</taxon>
        <taxon>Basidiomycota</taxon>
        <taxon>Agaricomycotina</taxon>
        <taxon>Agaricomycetes</taxon>
        <taxon>Agaricomycetidae</taxon>
        <taxon>Agaricales</taxon>
        <taxon>Agaricineae</taxon>
        <taxon>Strophariaceae</taxon>
        <taxon>Agrocybe</taxon>
    </lineage>
</organism>
<evidence type="ECO:0000313" key="2">
    <source>
        <dbReference type="EMBL" id="KAJ3499977.1"/>
    </source>
</evidence>
<name>A0A9W8JRL6_9AGAR</name>